<evidence type="ECO:0000313" key="1">
    <source>
        <dbReference type="EMBL" id="KGN30847.1"/>
    </source>
</evidence>
<evidence type="ECO:0000313" key="2">
    <source>
        <dbReference type="Proteomes" id="UP000030002"/>
    </source>
</evidence>
<dbReference type="InterPro" id="IPR025332">
    <property type="entry name" value="DUF4238"/>
</dbReference>
<protein>
    <submittedName>
        <fullName evidence="1">Uncharacterized protein</fullName>
    </submittedName>
</protein>
<gene>
    <name evidence="1" type="ORF">N802_05485</name>
</gene>
<sequence>MLRQVDLRTGSRRLVSVSDASVVRDFYTVELEDGTRSDRWEKRFAEAESRVAPMVRAATREVFWSPSPIELAHLTTWIALQFLRGPDHRRLLTQIRAQTLVMTVGMGGLAYLRHAMSEGLQRAVSAEEAEAVWDDIHSPGGPAVRVTGSEHIHSIRGSLGQAANFIGHRSWHRIRFDRRSLAINDSPVGLIPAEDHHPARGVGLANAGAVTIALDRRTLLWLDHPTVGNGDYPPSTLAARLHNQSVVFGAERFVYMHPDDADPTEGLALPREERSLFAPAGVYDFANRDRPLADVLEQIGEHDFDAEPDAIIADYTWPIPGYEPHSTGPWSSSTH</sequence>
<dbReference type="AlphaFoldDB" id="A0A0A0J3Z1"/>
<organism evidence="1 2">
    <name type="scientific">Knoellia sinensis KCTC 19936</name>
    <dbReference type="NCBI Taxonomy" id="1385520"/>
    <lineage>
        <taxon>Bacteria</taxon>
        <taxon>Bacillati</taxon>
        <taxon>Actinomycetota</taxon>
        <taxon>Actinomycetes</taxon>
        <taxon>Micrococcales</taxon>
        <taxon>Intrasporangiaceae</taxon>
        <taxon>Knoellia</taxon>
    </lineage>
</organism>
<dbReference type="Pfam" id="PF14022">
    <property type="entry name" value="DUF4238"/>
    <property type="match status" value="1"/>
</dbReference>
<comment type="caution">
    <text evidence="1">The sequence shown here is derived from an EMBL/GenBank/DDBJ whole genome shotgun (WGS) entry which is preliminary data.</text>
</comment>
<reference evidence="1 2" key="1">
    <citation type="submission" date="2013-08" db="EMBL/GenBank/DDBJ databases">
        <title>The genome sequence of Knoellia sinensis.</title>
        <authorList>
            <person name="Zhu W."/>
            <person name="Wang G."/>
        </authorList>
    </citation>
    <scope>NUCLEOTIDE SEQUENCE [LARGE SCALE GENOMIC DNA]</scope>
    <source>
        <strain evidence="1 2">KCTC 19936</strain>
    </source>
</reference>
<name>A0A0A0J3Z1_9MICO</name>
<dbReference type="eggNOG" id="ENOG5033DY3">
    <property type="taxonomic scope" value="Bacteria"/>
</dbReference>
<keyword evidence="2" id="KW-1185">Reference proteome</keyword>
<accession>A0A0A0J3Z1</accession>
<proteinExistence type="predicted"/>
<dbReference type="EMBL" id="AVPJ01000015">
    <property type="protein sequence ID" value="KGN30847.1"/>
    <property type="molecule type" value="Genomic_DNA"/>
</dbReference>
<dbReference type="Proteomes" id="UP000030002">
    <property type="component" value="Unassembled WGS sequence"/>
</dbReference>